<feature type="compositionally biased region" description="Polar residues" evidence="1">
    <location>
        <begin position="789"/>
        <end position="818"/>
    </location>
</feature>
<name>A0ABR2H631_9EUKA</name>
<proteinExistence type="predicted"/>
<organism evidence="2 3">
    <name type="scientific">Tritrichomonas musculus</name>
    <dbReference type="NCBI Taxonomy" id="1915356"/>
    <lineage>
        <taxon>Eukaryota</taxon>
        <taxon>Metamonada</taxon>
        <taxon>Parabasalia</taxon>
        <taxon>Tritrichomonadida</taxon>
        <taxon>Tritrichomonadidae</taxon>
        <taxon>Tritrichomonas</taxon>
    </lineage>
</organism>
<gene>
    <name evidence="2" type="ORF">M9Y10_027397</name>
</gene>
<dbReference type="Proteomes" id="UP001470230">
    <property type="component" value="Unassembled WGS sequence"/>
</dbReference>
<feature type="compositionally biased region" description="Basic residues" evidence="1">
    <location>
        <begin position="431"/>
        <end position="448"/>
    </location>
</feature>
<keyword evidence="3" id="KW-1185">Reference proteome</keyword>
<feature type="region of interest" description="Disordered" evidence="1">
    <location>
        <begin position="580"/>
        <end position="615"/>
    </location>
</feature>
<feature type="compositionally biased region" description="Polar residues" evidence="1">
    <location>
        <begin position="449"/>
        <end position="459"/>
    </location>
</feature>
<comment type="caution">
    <text evidence="2">The sequence shown here is derived from an EMBL/GenBank/DDBJ whole genome shotgun (WGS) entry which is preliminary data.</text>
</comment>
<feature type="region of interest" description="Disordered" evidence="1">
    <location>
        <begin position="221"/>
        <end position="247"/>
    </location>
</feature>
<feature type="compositionally biased region" description="Polar residues" evidence="1">
    <location>
        <begin position="596"/>
        <end position="615"/>
    </location>
</feature>
<feature type="region of interest" description="Disordered" evidence="1">
    <location>
        <begin position="633"/>
        <end position="652"/>
    </location>
</feature>
<protein>
    <submittedName>
        <fullName evidence="2">Uncharacterized protein</fullName>
    </submittedName>
</protein>
<feature type="region of interest" description="Disordered" evidence="1">
    <location>
        <begin position="414"/>
        <end position="459"/>
    </location>
</feature>
<evidence type="ECO:0000313" key="3">
    <source>
        <dbReference type="Proteomes" id="UP001470230"/>
    </source>
</evidence>
<feature type="compositionally biased region" description="Acidic residues" evidence="1">
    <location>
        <begin position="777"/>
        <end position="786"/>
    </location>
</feature>
<reference evidence="2 3" key="1">
    <citation type="submission" date="2024-04" db="EMBL/GenBank/DDBJ databases">
        <title>Tritrichomonas musculus Genome.</title>
        <authorList>
            <person name="Alves-Ferreira E."/>
            <person name="Grigg M."/>
            <person name="Lorenzi H."/>
            <person name="Galac M."/>
        </authorList>
    </citation>
    <scope>NUCLEOTIDE SEQUENCE [LARGE SCALE GENOMIC DNA]</scope>
    <source>
        <strain evidence="2 3">EAF2021</strain>
    </source>
</reference>
<feature type="region of interest" description="Disordered" evidence="1">
    <location>
        <begin position="685"/>
        <end position="824"/>
    </location>
</feature>
<accession>A0ABR2H631</accession>
<sequence length="900" mass="104757">MRSQQKDIVDRLGDLTRMLHGALANSKNKLDIDIEDFNQNHKKKKNEQKDLNKKAKSKRKLPKNQNSPTEEKNIFQISNSAIKVPDNKTEVDFQYLEDYEENSDQEQHISFKNYEDEIFIEYDEPIFQNEIEEEEEILDKDPSPIKNFALINIKSNAKSFVRLTYFRRWQRAFRAKQIQKSITNKMKKYKKADKKSDDDIYSPCYRPHVFKKIPLTEQKEAMNRLSSPRQHSSPRHLSSDNKKAPNQFVIPINSQYKPKTDEEKKKCSRRHYIRKIEYERDQKEIASKPLSQKEIMKTVDRLLKTKPQTEEEPVIPKSNISSKEQLQISLRLSVPKKEIEESEEKVKNKFLLPTKKEQLEICTRLAQPKPDFSPKPIRIKNTLTLAEQNEICERLSNTYSKKTAIRKKIEDHFNELKKNKKKDTNADNGKGKSKGKKKVKKHPRKKAKTNNTNADSVTLLPNNSLFLPVASPVPHQVQPASPMIFNTPKKVRFHGVSPSNKQNQSKVLSRLLSEALGQTPPEDDFIPSPRSDHVKSHHKRNRSQDLSSEDDQKQMQHDDIYYQSQNYHYKVNQEEIHYSLNDDEQKQNQKEETDDPSMNSDKQNQGKIFNSSNVLNQNLDISATNQIKETVHYPSSEDDNSEQNPNHGKIFDSYSINQPEEEINDQLSIEKVDGKQQSNEIIINANDVELTQNQKESDIKPSSENQTQNENSKEYHHQSDNEQKQNQQSSELKSSDDEEQDQEEFHFESYENYQFLKILEEEEEERREQEQKGNISFEEEEEEELDLNINANSSDQLFSNDDSMHSTVKVNSRSNSGSSEEHQDLISRIETETLKEIKKIEISNSSKGKINNEEDEDEYEITINDNISGIQSPIQGLVSTSDLEVNLLTKSQDSLQESND</sequence>
<feature type="compositionally biased region" description="Basic and acidic residues" evidence="1">
    <location>
        <begin position="414"/>
        <end position="425"/>
    </location>
</feature>
<evidence type="ECO:0000313" key="2">
    <source>
        <dbReference type="EMBL" id="KAK8841197.1"/>
    </source>
</evidence>
<evidence type="ECO:0000256" key="1">
    <source>
        <dbReference type="SAM" id="MobiDB-lite"/>
    </source>
</evidence>
<feature type="region of interest" description="Disordered" evidence="1">
    <location>
        <begin position="518"/>
        <end position="554"/>
    </location>
</feature>
<dbReference type="EMBL" id="JAPFFF010000042">
    <property type="protein sequence ID" value="KAK8841197.1"/>
    <property type="molecule type" value="Genomic_DNA"/>
</dbReference>
<feature type="region of interest" description="Disordered" evidence="1">
    <location>
        <begin position="29"/>
        <end position="72"/>
    </location>
</feature>
<feature type="compositionally biased region" description="Basic and acidic residues" evidence="1">
    <location>
        <begin position="711"/>
        <end position="723"/>
    </location>
</feature>